<dbReference type="AlphaFoldDB" id="A0A5B7F8N0"/>
<accession>A0A5B7F8N0</accession>
<name>A0A5B7F8N0_PORTR</name>
<gene>
    <name evidence="1" type="ORF">E2C01_037640</name>
</gene>
<evidence type="ECO:0000313" key="2">
    <source>
        <dbReference type="Proteomes" id="UP000324222"/>
    </source>
</evidence>
<sequence length="103" mass="11747">MDQQLFGNIKSFSSTHCLIDLLNYVYRNLEKRKTSVALAFVNFQKAFDLFHHTTVIAKAINLQVHPILVSWFSDILSHSQVVRHQGATCPLQYITCGVSHESE</sequence>
<evidence type="ECO:0000313" key="1">
    <source>
        <dbReference type="EMBL" id="MPC43980.1"/>
    </source>
</evidence>
<dbReference type="EMBL" id="VSRR010006071">
    <property type="protein sequence ID" value="MPC43980.1"/>
    <property type="molecule type" value="Genomic_DNA"/>
</dbReference>
<dbReference type="OrthoDB" id="6381911at2759"/>
<reference evidence="1 2" key="1">
    <citation type="submission" date="2019-05" db="EMBL/GenBank/DDBJ databases">
        <title>Another draft genome of Portunus trituberculatus and its Hox gene families provides insights of decapod evolution.</title>
        <authorList>
            <person name="Jeong J.-H."/>
            <person name="Song I."/>
            <person name="Kim S."/>
            <person name="Choi T."/>
            <person name="Kim D."/>
            <person name="Ryu S."/>
            <person name="Kim W."/>
        </authorList>
    </citation>
    <scope>NUCLEOTIDE SEQUENCE [LARGE SCALE GENOMIC DNA]</scope>
    <source>
        <tissue evidence="1">Muscle</tissue>
    </source>
</reference>
<dbReference type="Proteomes" id="UP000324222">
    <property type="component" value="Unassembled WGS sequence"/>
</dbReference>
<organism evidence="1 2">
    <name type="scientific">Portunus trituberculatus</name>
    <name type="common">Swimming crab</name>
    <name type="synonym">Neptunus trituberculatus</name>
    <dbReference type="NCBI Taxonomy" id="210409"/>
    <lineage>
        <taxon>Eukaryota</taxon>
        <taxon>Metazoa</taxon>
        <taxon>Ecdysozoa</taxon>
        <taxon>Arthropoda</taxon>
        <taxon>Crustacea</taxon>
        <taxon>Multicrustacea</taxon>
        <taxon>Malacostraca</taxon>
        <taxon>Eumalacostraca</taxon>
        <taxon>Eucarida</taxon>
        <taxon>Decapoda</taxon>
        <taxon>Pleocyemata</taxon>
        <taxon>Brachyura</taxon>
        <taxon>Eubrachyura</taxon>
        <taxon>Portunoidea</taxon>
        <taxon>Portunidae</taxon>
        <taxon>Portuninae</taxon>
        <taxon>Portunus</taxon>
    </lineage>
</organism>
<protein>
    <recommendedName>
        <fullName evidence="3">Reverse transcriptase domain-containing protein</fullName>
    </recommendedName>
</protein>
<comment type="caution">
    <text evidence="1">The sequence shown here is derived from an EMBL/GenBank/DDBJ whole genome shotgun (WGS) entry which is preliminary data.</text>
</comment>
<evidence type="ECO:0008006" key="3">
    <source>
        <dbReference type="Google" id="ProtNLM"/>
    </source>
</evidence>
<keyword evidence="2" id="KW-1185">Reference proteome</keyword>
<proteinExistence type="predicted"/>